<evidence type="ECO:0000313" key="2">
    <source>
        <dbReference type="EMBL" id="KAJ5129448.1"/>
    </source>
</evidence>
<evidence type="ECO:0000256" key="1">
    <source>
        <dbReference type="SAM" id="MobiDB-lite"/>
    </source>
</evidence>
<sequence>MCEPRRLLVAIDCLYPEGLQFRDDPGHWSCASVQTKTVHVYHLLVKFTYDVNVYQSAHGGRLMEREGGSQKWTLNARPPNFKCLTSALNRCNFGVTGWLPDLGLFLCDHLGFAMVLMLISDMYIQQAASGMSPDAAAASTPASSTHDASPHSYADPRSPSALPSGLPNGLPSVPPLGLPPAKRQRLTNGSEKSSGLSSESGPAPSAVGTCWRSTAKTIWFNSSASTRGDSSERASISPT</sequence>
<gene>
    <name evidence="2" type="ORF">N7515_005487</name>
</gene>
<feature type="compositionally biased region" description="Low complexity" evidence="1">
    <location>
        <begin position="158"/>
        <end position="171"/>
    </location>
</feature>
<feature type="region of interest" description="Disordered" evidence="1">
    <location>
        <begin position="134"/>
        <end position="209"/>
    </location>
</feature>
<reference evidence="2" key="1">
    <citation type="submission" date="2022-11" db="EMBL/GenBank/DDBJ databases">
        <authorList>
            <person name="Petersen C."/>
        </authorList>
    </citation>
    <scope>NUCLEOTIDE SEQUENCE</scope>
    <source>
        <strain evidence="2">IBT 22155</strain>
    </source>
</reference>
<feature type="compositionally biased region" description="Low complexity" evidence="1">
    <location>
        <begin position="134"/>
        <end position="147"/>
    </location>
</feature>
<organism evidence="2 3">
    <name type="scientific">Penicillium bovifimosum</name>
    <dbReference type="NCBI Taxonomy" id="126998"/>
    <lineage>
        <taxon>Eukaryota</taxon>
        <taxon>Fungi</taxon>
        <taxon>Dikarya</taxon>
        <taxon>Ascomycota</taxon>
        <taxon>Pezizomycotina</taxon>
        <taxon>Eurotiomycetes</taxon>
        <taxon>Eurotiomycetidae</taxon>
        <taxon>Eurotiales</taxon>
        <taxon>Aspergillaceae</taxon>
        <taxon>Penicillium</taxon>
    </lineage>
</organism>
<dbReference type="EMBL" id="JAPQKL010000005">
    <property type="protein sequence ID" value="KAJ5129448.1"/>
    <property type="molecule type" value="Genomic_DNA"/>
</dbReference>
<reference evidence="2" key="2">
    <citation type="journal article" date="2023" name="IMA Fungus">
        <title>Comparative genomic study of the Penicillium genus elucidates a diverse pangenome and 15 lateral gene transfer events.</title>
        <authorList>
            <person name="Petersen C."/>
            <person name="Sorensen T."/>
            <person name="Nielsen M.R."/>
            <person name="Sondergaard T.E."/>
            <person name="Sorensen J.L."/>
            <person name="Fitzpatrick D.A."/>
            <person name="Frisvad J.C."/>
            <person name="Nielsen K.L."/>
        </authorList>
    </citation>
    <scope>NUCLEOTIDE SEQUENCE</scope>
    <source>
        <strain evidence="2">IBT 22155</strain>
    </source>
</reference>
<dbReference type="OrthoDB" id="3548481at2759"/>
<protein>
    <submittedName>
        <fullName evidence="2">Uncharacterized protein</fullName>
    </submittedName>
</protein>
<evidence type="ECO:0000313" key="3">
    <source>
        <dbReference type="Proteomes" id="UP001149079"/>
    </source>
</evidence>
<dbReference type="RefSeq" id="XP_056519827.1">
    <property type="nucleotide sequence ID" value="XM_056666231.1"/>
</dbReference>
<dbReference type="AlphaFoldDB" id="A0A9W9GT71"/>
<accession>A0A9W9GT71</accession>
<keyword evidence="3" id="KW-1185">Reference proteome</keyword>
<name>A0A9W9GT71_9EURO</name>
<feature type="compositionally biased region" description="Low complexity" evidence="1">
    <location>
        <begin position="190"/>
        <end position="206"/>
    </location>
</feature>
<comment type="caution">
    <text evidence="2">The sequence shown here is derived from an EMBL/GenBank/DDBJ whole genome shotgun (WGS) entry which is preliminary data.</text>
</comment>
<proteinExistence type="predicted"/>
<dbReference type="Proteomes" id="UP001149079">
    <property type="component" value="Unassembled WGS sequence"/>
</dbReference>
<dbReference type="GeneID" id="81405401"/>